<feature type="compositionally biased region" description="Polar residues" evidence="9">
    <location>
        <begin position="1126"/>
        <end position="1135"/>
    </location>
</feature>
<evidence type="ECO:0000313" key="14">
    <source>
        <dbReference type="Proteomes" id="UP000694397"/>
    </source>
</evidence>
<evidence type="ECO:0000256" key="6">
    <source>
        <dbReference type="ARBA" id="ARBA00022771"/>
    </source>
</evidence>
<evidence type="ECO:0000259" key="10">
    <source>
        <dbReference type="PROSITE" id="PS50003"/>
    </source>
</evidence>
<keyword evidence="6" id="KW-0863">Zinc-finger</keyword>
<dbReference type="PANTHER" id="PTHR13944:SF18">
    <property type="entry name" value="A-KINASE ANCHOR PROTEIN 13"/>
    <property type="match status" value="1"/>
</dbReference>
<dbReference type="InterPro" id="IPR000219">
    <property type="entry name" value="DH_dom"/>
</dbReference>
<dbReference type="GO" id="GO:0015629">
    <property type="term" value="C:actin cytoskeleton"/>
    <property type="evidence" value="ECO:0007669"/>
    <property type="project" value="TreeGrafter"/>
</dbReference>
<dbReference type="InterPro" id="IPR035899">
    <property type="entry name" value="DBL_dom_sf"/>
</dbReference>
<dbReference type="InterPro" id="IPR041020">
    <property type="entry name" value="PH_16"/>
</dbReference>
<dbReference type="GO" id="GO:0016020">
    <property type="term" value="C:membrane"/>
    <property type="evidence" value="ECO:0007669"/>
    <property type="project" value="TreeGrafter"/>
</dbReference>
<feature type="compositionally biased region" description="Polar residues" evidence="9">
    <location>
        <begin position="65"/>
        <end position="76"/>
    </location>
</feature>
<dbReference type="SUPFAM" id="SSF50729">
    <property type="entry name" value="PH domain-like"/>
    <property type="match status" value="1"/>
</dbReference>
<dbReference type="Ensembl" id="ENSSFOT00015042066.1">
    <property type="protein sequence ID" value="ENSSFOP00015076086.1"/>
    <property type="gene ID" value="ENSSFOG00015023589.2"/>
</dbReference>
<dbReference type="InterPro" id="IPR002219">
    <property type="entry name" value="PKC_DAG/PE"/>
</dbReference>
<dbReference type="InterPro" id="IPR046349">
    <property type="entry name" value="C1-like_sf"/>
</dbReference>
<dbReference type="Pfam" id="PF17838">
    <property type="entry name" value="PH_16"/>
    <property type="match status" value="1"/>
</dbReference>
<feature type="compositionally biased region" description="Polar residues" evidence="9">
    <location>
        <begin position="1347"/>
        <end position="1358"/>
    </location>
</feature>
<evidence type="ECO:0000259" key="11">
    <source>
        <dbReference type="PROSITE" id="PS50010"/>
    </source>
</evidence>
<keyword evidence="7" id="KW-0862">Zinc</keyword>
<protein>
    <submittedName>
        <fullName evidence="13">A-kinase anchoring protein 13</fullName>
    </submittedName>
</protein>
<dbReference type="GO" id="GO:0035023">
    <property type="term" value="P:regulation of Rho protein signal transduction"/>
    <property type="evidence" value="ECO:0007669"/>
    <property type="project" value="TreeGrafter"/>
</dbReference>
<feature type="domain" description="DH" evidence="11">
    <location>
        <begin position="576"/>
        <end position="773"/>
    </location>
</feature>
<dbReference type="GO" id="GO:0005737">
    <property type="term" value="C:cytoplasm"/>
    <property type="evidence" value="ECO:0007669"/>
    <property type="project" value="UniProtKB-SubCell"/>
</dbReference>
<feature type="compositionally biased region" description="Polar residues" evidence="9">
    <location>
        <begin position="1256"/>
        <end position="1271"/>
    </location>
</feature>
<sequence length="1368" mass="154360">MYERHKRRYSLNAKGERVLDVVLIKIHREKDTCYSADSCIDPSDLGKIQRSECPESPESLIPQAAGSSGSTALQDSGSDADGLFCSDLVDDSVFQKAEGTPAGDSISEASASCSSTDDTASTGPTSSALGWSAGDTSWSSEEARPAGDLGGEAEEEAKDRLTEVPIRSAILRSSVRSLSPFRRHSWEPGRNSGREAQMSPRSYSLEGLSTDGDAEKEAIPQAMLPQDSCTLHQLDSKERGSLGSLTEEEQESHLGDCSSLDNQKSTSHRPMRYSNQSMSLPLTKSVSMLAISHKELDGMWSSSKTPAPHSYGISDEDPAPLRGYNESKSGTKVSRTFSYLKNKMCKKNKDKDKEKGRGKDQDTKEKEKTLNGHVFSTVNSAPSAQCIQCNKAIGAKEASFCTNCNVHVHKGCRESLPVCAKVKMKQQKPQFTVPDSAALPVVTMRQKTTPSRERPRSAILVTEDPSAGVGFRRPTSIIPFQSSNLSKSVSISNIAGPVLDDMPLNGLKYLSQSTDSLHKASKVHESTESLVDEGLEMMESQLMEEFEPDAKELEADSWSYTVGKDFLKQLKKDVIKRQDVIYELIQTEMHHVRTLKIMANVYSKGLKKEVQMEVQMLERLFPMLDSLLELHSQFFARLLERKRQSQRDSQDRGFIIRQIGDILITQFSDSNAERLKKVYGKFCSRHNEAVSFYKELHAKDKRFQAFVKKKMSSTVVRRLSIPECILLVTQRITKYPVLLQRLLQHTKESEEDHNDVVQALRLVKEVIAAVDSKVNEHEKKQRLREVHGRTDSRSIMRMKSGQMFAREDLVHGRKLLRDGPLQLKTSAGRLKDVHALLLSDVLVFLQEKDQKYVFASLDQRSTVISLQKLIVREMANEERGFFVITAGIEQPEMVEVHASSKEERNTWMQLIQDAMHSMAKDDKEVHSETEEDRRLLESKTKEMRDLLRKKDEQIATLLEEKVKLFRDMCDVSTPDVSSPRTASLFRTIPGDMPKGEPIIMDALKIMETLQMLVNGESPGCGVGPVCLPRRSETFGGFDSHQMNTHKNGEKGESEDCSDLRRTESDSVLKKGGDASLPLHLKRNSEQLLHSVTHLYDLLSTLQVVVVQQDSLIEDQRHMLSEKPSSRPASRPNSLVEQEKQRSLEKQRQEAAELYRQQTAHVEERRRRERDWEDRERQLAAREAQLQGQEEEARRLEQELEEARRELQEGKEEYQRDLERLRDAQRKLDRDRETTIQEVDRIPQMGHADEKRKDRTPSSTSDDSLRFQSTSSLDRDPGECERELSSSPGRDSLMRMGSKRKGRSLNLFSSSSSHKAPGSEGQNLTRLLPLAKTKEKKDKKKKKGKGSLPQSGESLLSQEPRTDGEIFFC</sequence>
<evidence type="ECO:0000313" key="13">
    <source>
        <dbReference type="Ensembl" id="ENSSFOP00015076086.1"/>
    </source>
</evidence>
<feature type="region of interest" description="Disordered" evidence="9">
    <location>
        <begin position="180"/>
        <end position="208"/>
    </location>
</feature>
<evidence type="ECO:0000256" key="9">
    <source>
        <dbReference type="SAM" id="MobiDB-lite"/>
    </source>
</evidence>
<feature type="region of interest" description="Disordered" evidence="9">
    <location>
        <begin position="345"/>
        <end position="373"/>
    </location>
</feature>
<evidence type="ECO:0000256" key="3">
    <source>
        <dbReference type="ARBA" id="ARBA00022553"/>
    </source>
</evidence>
<feature type="region of interest" description="Disordered" evidence="9">
    <location>
        <begin position="1117"/>
        <end position="1142"/>
    </location>
</feature>
<feature type="region of interest" description="Disordered" evidence="9">
    <location>
        <begin position="48"/>
        <end position="76"/>
    </location>
</feature>
<evidence type="ECO:0000259" key="12">
    <source>
        <dbReference type="PROSITE" id="PS50081"/>
    </source>
</evidence>
<dbReference type="Gene3D" id="1.20.900.10">
    <property type="entry name" value="Dbl homology (DH) domain"/>
    <property type="match status" value="1"/>
</dbReference>
<dbReference type="PROSITE" id="PS00479">
    <property type="entry name" value="ZF_DAG_PE_1"/>
    <property type="match status" value="1"/>
</dbReference>
<evidence type="ECO:0000256" key="4">
    <source>
        <dbReference type="ARBA" id="ARBA00022658"/>
    </source>
</evidence>
<dbReference type="OrthoDB" id="28045at2759"/>
<dbReference type="SMART" id="SM00325">
    <property type="entry name" value="RhoGEF"/>
    <property type="match status" value="1"/>
</dbReference>
<dbReference type="FunFam" id="1.20.900.10:FF:000004">
    <property type="entry name" value="Rho guanine nucleotide exchange factor 2"/>
    <property type="match status" value="1"/>
</dbReference>
<dbReference type="PANTHER" id="PTHR13944">
    <property type="entry name" value="AGAP007712-PA"/>
    <property type="match status" value="1"/>
</dbReference>
<feature type="domain" description="PH" evidence="10">
    <location>
        <begin position="814"/>
        <end position="916"/>
    </location>
</feature>
<evidence type="ECO:0000256" key="8">
    <source>
        <dbReference type="ARBA" id="ARBA00023054"/>
    </source>
</evidence>
<evidence type="ECO:0000256" key="2">
    <source>
        <dbReference type="ARBA" id="ARBA00022490"/>
    </source>
</evidence>
<gene>
    <name evidence="13" type="primary">LOC108926604</name>
</gene>
<feature type="compositionally biased region" description="Basic and acidic residues" evidence="9">
    <location>
        <begin position="347"/>
        <end position="370"/>
    </location>
</feature>
<keyword evidence="3" id="KW-0597">Phosphoprotein</keyword>
<dbReference type="PROSITE" id="PS50081">
    <property type="entry name" value="ZF_DAG_PE_2"/>
    <property type="match status" value="1"/>
</dbReference>
<dbReference type="CDD" id="cd20878">
    <property type="entry name" value="C1_AKAP13"/>
    <property type="match status" value="1"/>
</dbReference>
<dbReference type="GO" id="GO:0071875">
    <property type="term" value="P:adrenergic receptor signaling pathway"/>
    <property type="evidence" value="ECO:0007669"/>
    <property type="project" value="TreeGrafter"/>
</dbReference>
<dbReference type="PROSITE" id="PS50010">
    <property type="entry name" value="DH_2"/>
    <property type="match status" value="1"/>
</dbReference>
<dbReference type="SMART" id="SM00109">
    <property type="entry name" value="C1"/>
    <property type="match status" value="1"/>
</dbReference>
<dbReference type="SUPFAM" id="SSF57889">
    <property type="entry name" value="Cysteine-rich domain"/>
    <property type="match status" value="1"/>
</dbReference>
<keyword evidence="14" id="KW-1185">Reference proteome</keyword>
<feature type="region of interest" description="Disordered" evidence="9">
    <location>
        <begin position="1227"/>
        <end position="1368"/>
    </location>
</feature>
<proteinExistence type="predicted"/>
<dbReference type="Proteomes" id="UP000694397">
    <property type="component" value="Chromosome 7"/>
</dbReference>
<comment type="subcellular location">
    <subcellularLocation>
        <location evidence="1">Cytoplasm</location>
    </subcellularLocation>
</comment>
<evidence type="ECO:0000256" key="5">
    <source>
        <dbReference type="ARBA" id="ARBA00022723"/>
    </source>
</evidence>
<dbReference type="Gene3D" id="3.30.60.20">
    <property type="match status" value="1"/>
</dbReference>
<keyword evidence="8" id="KW-0175">Coiled coil</keyword>
<dbReference type="InterPro" id="IPR011993">
    <property type="entry name" value="PH-like_dom_sf"/>
</dbReference>
<feature type="compositionally biased region" description="Low complexity" evidence="9">
    <location>
        <begin position="104"/>
        <end position="122"/>
    </location>
</feature>
<keyword evidence="2" id="KW-0963">Cytoplasm</keyword>
<keyword evidence="5" id="KW-0479">Metal-binding</keyword>
<dbReference type="GO" id="GO:0005078">
    <property type="term" value="F:MAP-kinase scaffold activity"/>
    <property type="evidence" value="ECO:0007669"/>
    <property type="project" value="TreeGrafter"/>
</dbReference>
<feature type="domain" description="Phorbol-ester/DAG-type" evidence="12">
    <location>
        <begin position="372"/>
        <end position="419"/>
    </location>
</feature>
<name>A0A8C9WHZ2_SCLFO</name>
<evidence type="ECO:0000256" key="1">
    <source>
        <dbReference type="ARBA" id="ARBA00004496"/>
    </source>
</evidence>
<accession>A0A8C9WHZ2</accession>
<feature type="compositionally biased region" description="Basic and acidic residues" evidence="9">
    <location>
        <begin position="1046"/>
        <end position="1072"/>
    </location>
</feature>
<feature type="compositionally biased region" description="Basic and acidic residues" evidence="9">
    <location>
        <begin position="1227"/>
        <end position="1255"/>
    </location>
</feature>
<dbReference type="GO" id="GO:0008270">
    <property type="term" value="F:zinc ion binding"/>
    <property type="evidence" value="ECO:0007669"/>
    <property type="project" value="UniProtKB-KW"/>
</dbReference>
<dbReference type="SUPFAM" id="SSF48065">
    <property type="entry name" value="DBL homology domain (DH-domain)"/>
    <property type="match status" value="1"/>
</dbReference>
<dbReference type="GO" id="GO:0043123">
    <property type="term" value="P:positive regulation of canonical NF-kappaB signal transduction"/>
    <property type="evidence" value="ECO:0007669"/>
    <property type="project" value="TreeGrafter"/>
</dbReference>
<dbReference type="InterPro" id="IPR001849">
    <property type="entry name" value="PH_domain"/>
</dbReference>
<dbReference type="CDD" id="cd00160">
    <property type="entry name" value="RhoGEF"/>
    <property type="match status" value="1"/>
</dbReference>
<evidence type="ECO:0000256" key="7">
    <source>
        <dbReference type="ARBA" id="ARBA00022833"/>
    </source>
</evidence>
<dbReference type="PROSITE" id="PS50003">
    <property type="entry name" value="PH_DOMAIN"/>
    <property type="match status" value="1"/>
</dbReference>
<dbReference type="Pfam" id="PF00621">
    <property type="entry name" value="RhoGEF"/>
    <property type="match status" value="1"/>
</dbReference>
<dbReference type="GeneTree" id="ENSGT00940000154146"/>
<reference evidence="13" key="2">
    <citation type="submission" date="2025-08" db="UniProtKB">
        <authorList>
            <consortium name="Ensembl"/>
        </authorList>
    </citation>
    <scope>IDENTIFICATION</scope>
</reference>
<organism evidence="13 14">
    <name type="scientific">Scleropages formosus</name>
    <name type="common">Asian bonytongue</name>
    <name type="synonym">Osteoglossum formosum</name>
    <dbReference type="NCBI Taxonomy" id="113540"/>
    <lineage>
        <taxon>Eukaryota</taxon>
        <taxon>Metazoa</taxon>
        <taxon>Chordata</taxon>
        <taxon>Craniata</taxon>
        <taxon>Vertebrata</taxon>
        <taxon>Euteleostomi</taxon>
        <taxon>Actinopterygii</taxon>
        <taxon>Neopterygii</taxon>
        <taxon>Teleostei</taxon>
        <taxon>Osteoglossocephala</taxon>
        <taxon>Osteoglossomorpha</taxon>
        <taxon>Osteoglossiformes</taxon>
        <taxon>Osteoglossidae</taxon>
        <taxon>Scleropages</taxon>
    </lineage>
</organism>
<dbReference type="Gene3D" id="2.30.29.30">
    <property type="entry name" value="Pleckstrin-homology domain (PH domain)/Phosphotyrosine-binding domain (PTB)"/>
    <property type="match status" value="1"/>
</dbReference>
<feature type="region of interest" description="Disordered" evidence="9">
    <location>
        <begin position="1037"/>
        <end position="1074"/>
    </location>
</feature>
<reference evidence="13 14" key="1">
    <citation type="submission" date="2019-04" db="EMBL/GenBank/DDBJ databases">
        <authorList>
            <consortium name="Wellcome Sanger Institute Data Sharing"/>
        </authorList>
    </citation>
    <scope>NUCLEOTIDE SEQUENCE [LARGE SCALE GENOMIC DNA]</scope>
</reference>
<feature type="region of interest" description="Disordered" evidence="9">
    <location>
        <begin position="300"/>
        <end position="329"/>
    </location>
</feature>
<dbReference type="FunFam" id="2.30.29.30:FF:000021">
    <property type="entry name" value="Rho guanine nucleotide exchange factor 2"/>
    <property type="match status" value="1"/>
</dbReference>
<dbReference type="SMART" id="SM00233">
    <property type="entry name" value="PH"/>
    <property type="match status" value="1"/>
</dbReference>
<feature type="region of interest" description="Disordered" evidence="9">
    <location>
        <begin position="241"/>
        <end position="274"/>
    </location>
</feature>
<feature type="compositionally biased region" description="Polar residues" evidence="9">
    <location>
        <begin position="123"/>
        <end position="140"/>
    </location>
</feature>
<reference evidence="13" key="3">
    <citation type="submission" date="2025-09" db="UniProtKB">
        <authorList>
            <consortium name="Ensembl"/>
        </authorList>
    </citation>
    <scope>IDENTIFICATION</scope>
</reference>
<feature type="compositionally biased region" description="Basic and acidic residues" evidence="9">
    <location>
        <begin position="1359"/>
        <end position="1368"/>
    </location>
</feature>
<dbReference type="GO" id="GO:0005085">
    <property type="term" value="F:guanyl-nucleotide exchange factor activity"/>
    <property type="evidence" value="ECO:0007669"/>
    <property type="project" value="UniProtKB-KW"/>
</dbReference>
<feature type="region of interest" description="Disordered" evidence="9">
    <location>
        <begin position="97"/>
        <end position="161"/>
    </location>
</feature>
<feature type="compositionally biased region" description="Basic and acidic residues" evidence="9">
    <location>
        <begin position="1272"/>
        <end position="1283"/>
    </location>
</feature>
<keyword evidence="4" id="KW-0344">Guanine-nucleotide releasing factor</keyword>
<dbReference type="InterPro" id="IPR051632">
    <property type="entry name" value="Rho_GEF"/>
</dbReference>